<reference evidence="5" key="1">
    <citation type="journal article" date="2019" name="Int. J. Syst. Evol. Microbiol.">
        <title>The Global Catalogue of Microorganisms (GCM) 10K type strain sequencing project: providing services to taxonomists for standard genome sequencing and annotation.</title>
        <authorList>
            <consortium name="The Broad Institute Genomics Platform"/>
            <consortium name="The Broad Institute Genome Sequencing Center for Infectious Disease"/>
            <person name="Wu L."/>
            <person name="Ma J."/>
        </authorList>
    </citation>
    <scope>NUCLEOTIDE SEQUENCE [LARGE SCALE GENOMIC DNA]</scope>
    <source>
        <strain evidence="5">CGMCC 1.12404</strain>
    </source>
</reference>
<evidence type="ECO:0000259" key="3">
    <source>
        <dbReference type="Pfam" id="PF00381"/>
    </source>
</evidence>
<protein>
    <recommendedName>
        <fullName evidence="3">HPr domain-containing protein</fullName>
    </recommendedName>
</protein>
<dbReference type="Proteomes" id="UP000617979">
    <property type="component" value="Unassembled WGS sequence"/>
</dbReference>
<accession>A0ABQ1GUJ5</accession>
<evidence type="ECO:0000313" key="4">
    <source>
        <dbReference type="EMBL" id="GGA50585.1"/>
    </source>
</evidence>
<dbReference type="InterPro" id="IPR035895">
    <property type="entry name" value="HPr-like_sf"/>
</dbReference>
<gene>
    <name evidence="4" type="ORF">GCM10007416_24680</name>
</gene>
<proteinExistence type="predicted"/>
<dbReference type="RefSeq" id="WP_188432831.1">
    <property type="nucleotide sequence ID" value="NZ_BMEX01000009.1"/>
</dbReference>
<feature type="region of interest" description="Disordered" evidence="1">
    <location>
        <begin position="183"/>
        <end position="266"/>
    </location>
</feature>
<evidence type="ECO:0000256" key="2">
    <source>
        <dbReference type="SAM" id="SignalP"/>
    </source>
</evidence>
<feature type="compositionally biased region" description="Basic and acidic residues" evidence="1">
    <location>
        <begin position="212"/>
        <end position="234"/>
    </location>
</feature>
<organism evidence="4 5">
    <name type="scientific">Kroppenstedtia guangzhouensis</name>
    <dbReference type="NCBI Taxonomy" id="1274356"/>
    <lineage>
        <taxon>Bacteria</taxon>
        <taxon>Bacillati</taxon>
        <taxon>Bacillota</taxon>
        <taxon>Bacilli</taxon>
        <taxon>Bacillales</taxon>
        <taxon>Thermoactinomycetaceae</taxon>
        <taxon>Kroppenstedtia</taxon>
    </lineage>
</organism>
<dbReference type="Gene3D" id="3.30.1340.10">
    <property type="entry name" value="HPr-like"/>
    <property type="match status" value="1"/>
</dbReference>
<feature type="chain" id="PRO_5045794215" description="HPr domain-containing protein" evidence="2">
    <location>
        <begin position="27"/>
        <end position="341"/>
    </location>
</feature>
<comment type="caution">
    <text evidence="4">The sequence shown here is derived from an EMBL/GenBank/DDBJ whole genome shotgun (WGS) entry which is preliminary data.</text>
</comment>
<dbReference type="InterPro" id="IPR000032">
    <property type="entry name" value="HPr-like"/>
</dbReference>
<feature type="domain" description="HPr" evidence="3">
    <location>
        <begin position="276"/>
        <end position="338"/>
    </location>
</feature>
<dbReference type="EMBL" id="BMEX01000009">
    <property type="protein sequence ID" value="GGA50585.1"/>
    <property type="molecule type" value="Genomic_DNA"/>
</dbReference>
<sequence>MKKGKLFVVVYLILSLLMVSVPSVSAAGSGKTSEALVIRADRIESKGMLLGLGSGHHGLVLKMNIGQSKISGMRMGGSYSTGQGSWGVSMQDPGPVTIQGLSLKASAIGFKIKPEDFIRFDKPLQIDSLMPSIVLHDVYLRVEGMEAEEAAMHSLELDTLKEVSLARPKGGIWIDLRSGFSSMSKSEAEEKINGILSDEQEKEIDEDPAAPSKEKEDPETGDDGKGGDDGHPVEPPEAGEPPADEPSRDPGTSPDDGAPDGVKNEKTVKLHRYFTALEIVNQAKKYQSKLTLRYGNKEYDAKKWGRMVLMRRLSGTEITVIAEGADAGEAVQGMSQFLGGK</sequence>
<dbReference type="SUPFAM" id="SSF55594">
    <property type="entry name" value="HPr-like"/>
    <property type="match status" value="1"/>
</dbReference>
<evidence type="ECO:0000313" key="5">
    <source>
        <dbReference type="Proteomes" id="UP000617979"/>
    </source>
</evidence>
<name>A0ABQ1GUJ5_9BACL</name>
<evidence type="ECO:0000256" key="1">
    <source>
        <dbReference type="SAM" id="MobiDB-lite"/>
    </source>
</evidence>
<feature type="compositionally biased region" description="Acidic residues" evidence="1">
    <location>
        <begin position="198"/>
        <end position="208"/>
    </location>
</feature>
<feature type="signal peptide" evidence="2">
    <location>
        <begin position="1"/>
        <end position="26"/>
    </location>
</feature>
<dbReference type="Pfam" id="PF00381">
    <property type="entry name" value="PTS-HPr"/>
    <property type="match status" value="1"/>
</dbReference>
<keyword evidence="5" id="KW-1185">Reference proteome</keyword>
<keyword evidence="2" id="KW-0732">Signal</keyword>